<gene>
    <name evidence="2" type="ORF">immuto26A_43</name>
</gene>
<proteinExistence type="predicted"/>
<dbReference type="EMBL" id="MW353175">
    <property type="protein sequence ID" value="QQO91722.1"/>
    <property type="molecule type" value="Genomic_DNA"/>
</dbReference>
<dbReference type="Proteomes" id="UP000595566">
    <property type="component" value="Segment"/>
</dbReference>
<accession>A0A7T8ERS7</accession>
<evidence type="ECO:0000313" key="2">
    <source>
        <dbReference type="EMBL" id="QQO91722.1"/>
    </source>
</evidence>
<evidence type="ECO:0000256" key="1">
    <source>
        <dbReference type="SAM" id="Phobius"/>
    </source>
</evidence>
<feature type="transmembrane region" description="Helical" evidence="1">
    <location>
        <begin position="12"/>
        <end position="29"/>
    </location>
</feature>
<name>A0A7T8ERS7_9CAUD</name>
<keyword evidence="1" id="KW-1133">Transmembrane helix</keyword>
<feature type="transmembrane region" description="Helical" evidence="1">
    <location>
        <begin position="72"/>
        <end position="96"/>
    </location>
</feature>
<keyword evidence="3" id="KW-1185">Reference proteome</keyword>
<evidence type="ECO:0000313" key="3">
    <source>
        <dbReference type="Proteomes" id="UP000595566"/>
    </source>
</evidence>
<keyword evidence="1" id="KW-0472">Membrane</keyword>
<keyword evidence="1" id="KW-0812">Transmembrane</keyword>
<reference evidence="2 3" key="1">
    <citation type="submission" date="2020-12" db="EMBL/GenBank/DDBJ databases">
        <title>Dynamics of Baltic Sea phages driven by environmental changes.</title>
        <authorList>
            <person name="Hoetzinger M."/>
            <person name="Nilsson E."/>
            <person name="Holmfeldt K."/>
        </authorList>
    </citation>
    <scope>NUCLEOTIDE SEQUENCE [LARGE SCALE GENOMIC DNA]</scope>
</reference>
<sequence length="112" mass="12936">MLKQFFKDTPNSVFFWNGLVLLLFIILCSMGESVALGTMLVISIPALFRIIINLEDAKYDDSIKVIGYHYWVYLAPLTWVLFIIAAIIALVFWLAYKGANKVKQFNNWLNKK</sequence>
<protein>
    <submittedName>
        <fullName evidence="2">Amino acid transporter</fullName>
    </submittedName>
</protein>
<organism evidence="2 3">
    <name type="scientific">Flavobacterium phage vB_FspM_immuto_2-6A</name>
    <dbReference type="NCBI Taxonomy" id="2801477"/>
    <lineage>
        <taxon>Viruses</taxon>
        <taxon>Duplodnaviria</taxon>
        <taxon>Heunggongvirae</taxon>
        <taxon>Uroviricota</taxon>
        <taxon>Caudoviricetes</taxon>
        <taxon>Immutovirus</taxon>
        <taxon>Immutovirus immuto</taxon>
    </lineage>
</organism>